<name>A0AAP2CHR5_9BACT</name>
<evidence type="ECO:0000259" key="15">
    <source>
        <dbReference type="Pfam" id="PF10509"/>
    </source>
</evidence>
<reference evidence="16 17" key="1">
    <citation type="submission" date="2021-05" db="EMBL/GenBank/DDBJ databases">
        <authorList>
            <person name="Zhang Z.D."/>
            <person name="Osman G."/>
        </authorList>
    </citation>
    <scope>NUCLEOTIDE SEQUENCE [LARGE SCALE GENOMIC DNA]</scope>
    <source>
        <strain evidence="16 17">KCTC 32217</strain>
    </source>
</reference>
<feature type="binding site" evidence="11">
    <location>
        <position position="129"/>
    </location>
    <ligand>
        <name>Mg(2+)</name>
        <dbReference type="ChEBI" id="CHEBI:18420"/>
    </ligand>
</feature>
<dbReference type="PRINTS" id="PR00473">
    <property type="entry name" value="GALCTOKINASE"/>
</dbReference>
<dbReference type="EC" id="2.7.1.6" evidence="11 12"/>
<dbReference type="InterPro" id="IPR036554">
    <property type="entry name" value="GHMP_kinase_C_sf"/>
</dbReference>
<dbReference type="Pfam" id="PF00288">
    <property type="entry name" value="GHMP_kinases_N"/>
    <property type="match status" value="1"/>
</dbReference>
<dbReference type="SUPFAM" id="SSF55060">
    <property type="entry name" value="GHMP Kinase, C-terminal domain"/>
    <property type="match status" value="1"/>
</dbReference>
<keyword evidence="4 11" id="KW-0479">Metal-binding</keyword>
<comment type="similarity">
    <text evidence="1 11">Belongs to the GHMP kinase family. GalK subfamily.</text>
</comment>
<dbReference type="AlphaFoldDB" id="A0AAP2CHR5"/>
<dbReference type="GO" id="GO:0006012">
    <property type="term" value="P:galactose metabolic process"/>
    <property type="evidence" value="ECO:0007669"/>
    <property type="project" value="UniProtKB-UniRule"/>
</dbReference>
<keyword evidence="3 11" id="KW-0808">Transferase</keyword>
<dbReference type="InterPro" id="IPR006204">
    <property type="entry name" value="GHMP_kinase_N_dom"/>
</dbReference>
<dbReference type="Proteomes" id="UP001319104">
    <property type="component" value="Unassembled WGS sequence"/>
</dbReference>
<evidence type="ECO:0000256" key="11">
    <source>
        <dbReference type="HAMAP-Rule" id="MF_00246"/>
    </source>
</evidence>
<feature type="domain" description="GHMP kinase C-terminal" evidence="14">
    <location>
        <begin position="287"/>
        <end position="361"/>
    </location>
</feature>
<dbReference type="InterPro" id="IPR000705">
    <property type="entry name" value="Galactokinase"/>
</dbReference>
<feature type="binding site" evidence="11">
    <location>
        <position position="223"/>
    </location>
    <ligand>
        <name>substrate</name>
    </ligand>
</feature>
<gene>
    <name evidence="11" type="primary">galK</name>
    <name evidence="16" type="ORF">KI659_13040</name>
</gene>
<evidence type="ECO:0000256" key="9">
    <source>
        <dbReference type="ARBA" id="ARBA00023144"/>
    </source>
</evidence>
<dbReference type="PROSITE" id="PS00106">
    <property type="entry name" value="GALACTOKINASE"/>
    <property type="match status" value="1"/>
</dbReference>
<evidence type="ECO:0000313" key="17">
    <source>
        <dbReference type="Proteomes" id="UP001319104"/>
    </source>
</evidence>
<keyword evidence="5 11" id="KW-0547">Nucleotide-binding</keyword>
<dbReference type="InterPro" id="IPR006203">
    <property type="entry name" value="GHMP_knse_ATP-bd_CS"/>
</dbReference>
<organism evidence="16 17">
    <name type="scientific">Litoribacter ruber</name>
    <dbReference type="NCBI Taxonomy" id="702568"/>
    <lineage>
        <taxon>Bacteria</taxon>
        <taxon>Pseudomonadati</taxon>
        <taxon>Bacteroidota</taxon>
        <taxon>Cytophagia</taxon>
        <taxon>Cytophagales</taxon>
        <taxon>Cyclobacteriaceae</taxon>
        <taxon>Litoribacter</taxon>
    </lineage>
</organism>
<dbReference type="InterPro" id="IPR013750">
    <property type="entry name" value="GHMP_kinase_C_dom"/>
</dbReference>
<dbReference type="PANTHER" id="PTHR10457:SF7">
    <property type="entry name" value="GALACTOKINASE-RELATED"/>
    <property type="match status" value="1"/>
</dbReference>
<dbReference type="NCBIfam" id="NF003705">
    <property type="entry name" value="PRK05322.1"/>
    <property type="match status" value="1"/>
</dbReference>
<feature type="domain" description="Galactokinase N-terminal" evidence="15">
    <location>
        <begin position="13"/>
        <end position="59"/>
    </location>
</feature>
<keyword evidence="8 11" id="KW-0460">Magnesium</keyword>
<comment type="catalytic activity">
    <reaction evidence="11">
        <text>alpha-D-galactose + ATP = alpha-D-galactose 1-phosphate + ADP + H(+)</text>
        <dbReference type="Rhea" id="RHEA:13553"/>
        <dbReference type="ChEBI" id="CHEBI:15378"/>
        <dbReference type="ChEBI" id="CHEBI:28061"/>
        <dbReference type="ChEBI" id="CHEBI:30616"/>
        <dbReference type="ChEBI" id="CHEBI:58336"/>
        <dbReference type="ChEBI" id="CHEBI:456216"/>
        <dbReference type="EC" id="2.7.1.6"/>
    </reaction>
</comment>
<dbReference type="HAMAP" id="MF_00246">
    <property type="entry name" value="Galactokinase"/>
    <property type="match status" value="1"/>
</dbReference>
<keyword evidence="10 11" id="KW-0119">Carbohydrate metabolism</keyword>
<dbReference type="InterPro" id="IPR020568">
    <property type="entry name" value="Ribosomal_Su5_D2-typ_SF"/>
</dbReference>
<keyword evidence="6 11" id="KW-0418">Kinase</keyword>
<dbReference type="PANTHER" id="PTHR10457">
    <property type="entry name" value="MEVALONATE KINASE/GALACTOKINASE"/>
    <property type="match status" value="1"/>
</dbReference>
<dbReference type="RefSeq" id="WP_213945799.1">
    <property type="nucleotide sequence ID" value="NZ_JAHCMY010000007.1"/>
</dbReference>
<feature type="binding site" evidence="11">
    <location>
        <begin position="36"/>
        <end position="39"/>
    </location>
    <ligand>
        <name>substrate</name>
    </ligand>
</feature>
<evidence type="ECO:0000259" key="14">
    <source>
        <dbReference type="Pfam" id="PF08544"/>
    </source>
</evidence>
<keyword evidence="17" id="KW-1185">Reference proteome</keyword>
<dbReference type="GO" id="GO:0005829">
    <property type="term" value="C:cytosol"/>
    <property type="evidence" value="ECO:0007669"/>
    <property type="project" value="TreeGrafter"/>
</dbReference>
<dbReference type="InterPro" id="IPR019741">
    <property type="entry name" value="Galactokinase_CS"/>
</dbReference>
<feature type="active site" description="Proton acceptor" evidence="11">
    <location>
        <position position="173"/>
    </location>
</feature>
<comment type="caution">
    <text evidence="16">The sequence shown here is derived from an EMBL/GenBank/DDBJ whole genome shotgun (WGS) entry which is preliminary data.</text>
</comment>
<comment type="pathway">
    <text evidence="11">Carbohydrate metabolism; galactose metabolism.</text>
</comment>
<evidence type="ECO:0000256" key="3">
    <source>
        <dbReference type="ARBA" id="ARBA00022679"/>
    </source>
</evidence>
<dbReference type="Pfam" id="PF08544">
    <property type="entry name" value="GHMP_kinases_C"/>
    <property type="match status" value="1"/>
</dbReference>
<dbReference type="PROSITE" id="PS00627">
    <property type="entry name" value="GHMP_KINASES_ATP"/>
    <property type="match status" value="1"/>
</dbReference>
<proteinExistence type="inferred from homology"/>
<feature type="binding site" evidence="11">
    <location>
        <position position="161"/>
    </location>
    <ligand>
        <name>Mg(2+)</name>
        <dbReference type="ChEBI" id="CHEBI:18420"/>
    </ligand>
</feature>
<dbReference type="PRINTS" id="PR00959">
    <property type="entry name" value="MEVGALKINASE"/>
</dbReference>
<dbReference type="NCBIfam" id="TIGR00131">
    <property type="entry name" value="gal_kin"/>
    <property type="match status" value="1"/>
</dbReference>
<protein>
    <recommendedName>
        <fullName evidence="11 12">Galactokinase</fullName>
        <ecNumber evidence="11 12">2.7.1.6</ecNumber>
    </recommendedName>
    <alternativeName>
        <fullName evidence="11">Galactose kinase</fullName>
    </alternativeName>
</protein>
<evidence type="ECO:0000256" key="1">
    <source>
        <dbReference type="ARBA" id="ARBA00006566"/>
    </source>
</evidence>
<evidence type="ECO:0000256" key="6">
    <source>
        <dbReference type="ARBA" id="ARBA00022777"/>
    </source>
</evidence>
<dbReference type="GO" id="GO:0004335">
    <property type="term" value="F:galactokinase activity"/>
    <property type="evidence" value="ECO:0007669"/>
    <property type="project" value="UniProtKB-UniRule"/>
</dbReference>
<evidence type="ECO:0000256" key="12">
    <source>
        <dbReference type="NCBIfam" id="TIGR00131"/>
    </source>
</evidence>
<comment type="subcellular location">
    <subcellularLocation>
        <location evidence="11">Cytoplasm</location>
    </subcellularLocation>
</comment>
<evidence type="ECO:0000256" key="7">
    <source>
        <dbReference type="ARBA" id="ARBA00022840"/>
    </source>
</evidence>
<dbReference type="Gene3D" id="3.30.70.890">
    <property type="entry name" value="GHMP kinase, C-terminal domain"/>
    <property type="match status" value="1"/>
</dbReference>
<dbReference type="PIRSF" id="PIRSF000530">
    <property type="entry name" value="Galactokinase"/>
    <property type="match status" value="1"/>
</dbReference>
<dbReference type="GO" id="GO:0000287">
    <property type="term" value="F:magnesium ion binding"/>
    <property type="evidence" value="ECO:0007669"/>
    <property type="project" value="UniProtKB-UniRule"/>
</dbReference>
<dbReference type="Pfam" id="PF10509">
    <property type="entry name" value="GalKase_gal_bdg"/>
    <property type="match status" value="1"/>
</dbReference>
<evidence type="ECO:0000256" key="2">
    <source>
        <dbReference type="ARBA" id="ARBA00022490"/>
    </source>
</evidence>
<evidence type="ECO:0000256" key="10">
    <source>
        <dbReference type="ARBA" id="ARBA00023277"/>
    </source>
</evidence>
<keyword evidence="9 11" id="KW-0299">Galactose metabolism</keyword>
<accession>A0AAP2CHR5</accession>
<evidence type="ECO:0000256" key="5">
    <source>
        <dbReference type="ARBA" id="ARBA00022741"/>
    </source>
</evidence>
<feature type="binding site" evidence="11">
    <location>
        <position position="70"/>
    </location>
    <ligand>
        <name>ATP</name>
        <dbReference type="ChEBI" id="CHEBI:30616"/>
    </ligand>
</feature>
<dbReference type="FunFam" id="3.30.230.10:FF:000017">
    <property type="entry name" value="Galactokinase"/>
    <property type="match status" value="1"/>
</dbReference>
<dbReference type="InterPro" id="IPR014721">
    <property type="entry name" value="Ribsml_uS5_D2-typ_fold_subgr"/>
</dbReference>
<evidence type="ECO:0000259" key="13">
    <source>
        <dbReference type="Pfam" id="PF00288"/>
    </source>
</evidence>
<dbReference type="EMBL" id="JAHCMY010000007">
    <property type="protein sequence ID" value="MBS9524938.1"/>
    <property type="molecule type" value="Genomic_DNA"/>
</dbReference>
<dbReference type="FunFam" id="3.30.70.890:FF:000001">
    <property type="entry name" value="Galactokinase"/>
    <property type="match status" value="1"/>
</dbReference>
<sequence>MKKTIFEEKVARTFKEKYITTPIMVNAPGRINLIGEHTDYNEGFVLPAAIDKAMVLAIAENGLQECRLYSLDFEEEFRFNLNDFAPQSSGWANYLMGVVDQLQKNGLEVKGFDCVFGGNIPIGAGLSSSAALECGIALGLNELFELGLKKVDLVKIGQLAEHTFAGVQCGIMDQFASVLGKEGHVIRLDCRSLDYSLFPLKLDEHALILCDTQVKHSLADSAYNQRRKECEEGVELLKKYFPAINSLRDVDLDMLETHEAEFDQKVYKRCKYVVMENARVLKACEVLERDDFNHLGQLMYASHEGLSQLYEVSCQELDLLVEETKKLGYVLGSRMMGGGFGGCTLNLVEKDKVAKFEEELKVVYENAFGITLKTYVVKIDEGTRLI</sequence>
<evidence type="ECO:0000256" key="8">
    <source>
        <dbReference type="ARBA" id="ARBA00022842"/>
    </source>
</evidence>
<dbReference type="InterPro" id="IPR006206">
    <property type="entry name" value="Mevalonate/galactokinase"/>
</dbReference>
<keyword evidence="7 11" id="KW-0067">ATP-binding</keyword>
<dbReference type="Gene3D" id="3.30.230.10">
    <property type="match status" value="1"/>
</dbReference>
<comment type="function">
    <text evidence="11">Catalyzes the transfer of the gamma-phosphate of ATP to D-galactose to form alpha-D-galactose-1-phosphate (Gal-1-P).</text>
</comment>
<keyword evidence="2 11" id="KW-0963">Cytoplasm</keyword>
<dbReference type="SUPFAM" id="SSF54211">
    <property type="entry name" value="Ribosomal protein S5 domain 2-like"/>
    <property type="match status" value="1"/>
</dbReference>
<dbReference type="GO" id="GO:0005524">
    <property type="term" value="F:ATP binding"/>
    <property type="evidence" value="ECO:0007669"/>
    <property type="project" value="UniProtKB-UniRule"/>
</dbReference>
<evidence type="ECO:0000256" key="4">
    <source>
        <dbReference type="ARBA" id="ARBA00022723"/>
    </source>
</evidence>
<dbReference type="InterPro" id="IPR019539">
    <property type="entry name" value="GalKase_N"/>
</dbReference>
<feature type="binding site" evidence="11">
    <location>
        <begin position="123"/>
        <end position="129"/>
    </location>
    <ligand>
        <name>ATP</name>
        <dbReference type="ChEBI" id="CHEBI:30616"/>
    </ligand>
</feature>
<evidence type="ECO:0000313" key="16">
    <source>
        <dbReference type="EMBL" id="MBS9524938.1"/>
    </source>
</evidence>
<feature type="domain" description="GHMP kinase N-terminal" evidence="13">
    <location>
        <begin position="93"/>
        <end position="181"/>
    </location>
</feature>
<feature type="site" description="Transition state stabilizer" evidence="11">
    <location>
        <position position="30"/>
    </location>
</feature>
<dbReference type="InterPro" id="IPR022963">
    <property type="entry name" value="Galactokinase_bac"/>
</dbReference>